<dbReference type="AlphaFoldDB" id="A0A7Z7IVR9"/>
<dbReference type="Proteomes" id="UP000234345">
    <property type="component" value="Unassembled WGS sequence"/>
</dbReference>
<name>A0A7Z7IVR9_XANCH</name>
<reference evidence="1 2" key="1">
    <citation type="submission" date="2017-10" db="EMBL/GenBank/DDBJ databases">
        <authorList>
            <person name="Regsiter A."/>
            <person name="William W."/>
        </authorList>
    </citation>
    <scope>NUCLEOTIDE SEQUENCE [LARGE SCALE GENOMIC DNA]</scope>
    <source>
        <strain evidence="1 2">CFBP6991</strain>
    </source>
</reference>
<sequence length="24" mass="2990">MRVFIEWASEIYARIERTHVVVKR</sequence>
<evidence type="ECO:0000313" key="2">
    <source>
        <dbReference type="Proteomes" id="UP000234345"/>
    </source>
</evidence>
<accession>A0A7Z7IVR9</accession>
<organism evidence="1 2">
    <name type="scientific">Xanthomonas campestris pv. phaseoli</name>
    <dbReference type="NCBI Taxonomy" id="317013"/>
    <lineage>
        <taxon>Bacteria</taxon>
        <taxon>Pseudomonadati</taxon>
        <taxon>Pseudomonadota</taxon>
        <taxon>Gammaproteobacteria</taxon>
        <taxon>Lysobacterales</taxon>
        <taxon>Lysobacteraceae</taxon>
        <taxon>Xanthomonas</taxon>
    </lineage>
</organism>
<dbReference type="EMBL" id="OCZC01000043">
    <property type="protein sequence ID" value="SOO22488.1"/>
    <property type="molecule type" value="Genomic_DNA"/>
</dbReference>
<comment type="caution">
    <text evidence="1">The sequence shown here is derived from an EMBL/GenBank/DDBJ whole genome shotgun (WGS) entry which is preliminary data.</text>
</comment>
<evidence type="ECO:0000313" key="1">
    <source>
        <dbReference type="EMBL" id="SOO22488.1"/>
    </source>
</evidence>
<proteinExistence type="predicted"/>
<protein>
    <submittedName>
        <fullName evidence="1">Uncharacterized protein</fullName>
    </submittedName>
</protein>
<gene>
    <name evidence="1" type="ORF">XFF6991_150249</name>
</gene>